<accession>A0AAD3YAC5</accession>
<comment type="caution">
    <text evidence="8">The sequence shown here is derived from an EMBL/GenBank/DDBJ whole genome shotgun (WGS) entry which is preliminary data.</text>
</comment>
<dbReference type="Pfam" id="PF03807">
    <property type="entry name" value="F420_oxidored"/>
    <property type="match status" value="1"/>
</dbReference>
<dbReference type="InterPro" id="IPR029036">
    <property type="entry name" value="P5CR_dimer"/>
</dbReference>
<dbReference type="EC" id="1.5.1.2" evidence="5"/>
<keyword evidence="5" id="KW-0028">Amino-acid biosynthesis</keyword>
<dbReference type="NCBIfam" id="TIGR00112">
    <property type="entry name" value="proC"/>
    <property type="match status" value="1"/>
</dbReference>
<evidence type="ECO:0000256" key="1">
    <source>
        <dbReference type="ARBA" id="ARBA00005525"/>
    </source>
</evidence>
<evidence type="ECO:0000256" key="5">
    <source>
        <dbReference type="RuleBase" id="RU003903"/>
    </source>
</evidence>
<feature type="domain" description="Pyrroline-5-carboxylate reductase catalytic N-terminal" evidence="6">
    <location>
        <begin position="67"/>
        <end position="142"/>
    </location>
</feature>
<dbReference type="InterPro" id="IPR000304">
    <property type="entry name" value="Pyrroline-COOH_reductase"/>
</dbReference>
<evidence type="ECO:0000259" key="7">
    <source>
        <dbReference type="Pfam" id="PF14748"/>
    </source>
</evidence>
<keyword evidence="5" id="KW-0641">Proline biosynthesis</keyword>
<comment type="pathway">
    <text evidence="5">Amino-acid biosynthesis; L-proline biosynthesis; L-proline from L-glutamate 5-semialdehyde: step 1/1.</text>
</comment>
<feature type="binding site" evidence="4">
    <location>
        <position position="99"/>
    </location>
    <ligand>
        <name>NADPH</name>
        <dbReference type="ChEBI" id="CHEBI:57783"/>
    </ligand>
</feature>
<dbReference type="HAMAP" id="MF_01925">
    <property type="entry name" value="P5C_reductase"/>
    <property type="match status" value="1"/>
</dbReference>
<evidence type="ECO:0000259" key="6">
    <source>
        <dbReference type="Pfam" id="PF03807"/>
    </source>
</evidence>
<dbReference type="Gene3D" id="3.40.50.720">
    <property type="entry name" value="NAD(P)-binding Rossmann-like Domain"/>
    <property type="match status" value="1"/>
</dbReference>
<sequence>MGYTLGVLGCGTMGVAILSGVFTSLEARHASYPEGRNTPREPVSGISTPTASMFLEAPEETLPVKFVATVGREETARKLRKTFESNNQTVDVRSGKGANVSAARDADVILICSKPQIAKSILEEEGMRDAVEGKMVVSICAGVTISQLKSWVPESTLVARAMPNTPCKIREGMTIVTPLPDAKSRSLILAIFTSCGRCRFLDEKHFDACTALAGSGPAFVSLVLEAMADGAVMMGLPRAEALEIAAQTIQGAGRMALYAGLHPAQLKDSVTTPGGCTIAGLLTMEDGRVRSTMARAIQVATNHAAGLGQDKK</sequence>
<dbReference type="GO" id="GO:0004735">
    <property type="term" value="F:pyrroline-5-carboxylate reductase activity"/>
    <property type="evidence" value="ECO:0007669"/>
    <property type="project" value="UniProtKB-EC"/>
</dbReference>
<dbReference type="Gene3D" id="1.10.3730.10">
    <property type="entry name" value="ProC C-terminal domain-like"/>
    <property type="match status" value="1"/>
</dbReference>
<dbReference type="GO" id="GO:0055129">
    <property type="term" value="P:L-proline biosynthetic process"/>
    <property type="evidence" value="ECO:0007669"/>
    <property type="project" value="TreeGrafter"/>
</dbReference>
<dbReference type="Proteomes" id="UP001222932">
    <property type="component" value="Unassembled WGS sequence"/>
</dbReference>
<evidence type="ECO:0000313" key="8">
    <source>
        <dbReference type="EMBL" id="GMK55865.1"/>
    </source>
</evidence>
<evidence type="ECO:0000313" key="9">
    <source>
        <dbReference type="Proteomes" id="UP001222932"/>
    </source>
</evidence>
<dbReference type="PANTHER" id="PTHR11645">
    <property type="entry name" value="PYRROLINE-5-CARBOXYLATE REDUCTASE"/>
    <property type="match status" value="1"/>
</dbReference>
<gene>
    <name evidence="8" type="primary">PRO3</name>
    <name evidence="8" type="ORF">CspeluHIS016_0209210</name>
</gene>
<dbReference type="EMBL" id="BTCM01000002">
    <property type="protein sequence ID" value="GMK55865.1"/>
    <property type="molecule type" value="Genomic_DNA"/>
</dbReference>
<protein>
    <recommendedName>
        <fullName evidence="5">Pyrroline-5-carboxylate reductase</fullName>
        <ecNumber evidence="5">1.5.1.2</ecNumber>
    </recommendedName>
</protein>
<organism evidence="8 9">
    <name type="scientific">Cutaneotrichosporon spelunceum</name>
    <dbReference type="NCBI Taxonomy" id="1672016"/>
    <lineage>
        <taxon>Eukaryota</taxon>
        <taxon>Fungi</taxon>
        <taxon>Dikarya</taxon>
        <taxon>Basidiomycota</taxon>
        <taxon>Agaricomycotina</taxon>
        <taxon>Tremellomycetes</taxon>
        <taxon>Trichosporonales</taxon>
        <taxon>Trichosporonaceae</taxon>
        <taxon>Cutaneotrichosporon</taxon>
    </lineage>
</organism>
<dbReference type="InterPro" id="IPR028939">
    <property type="entry name" value="P5C_Rdtase_cat_N"/>
</dbReference>
<comment type="catalytic activity">
    <reaction evidence="5">
        <text>L-proline + NADP(+) = (S)-1-pyrroline-5-carboxylate + NADPH + 2 H(+)</text>
        <dbReference type="Rhea" id="RHEA:14109"/>
        <dbReference type="ChEBI" id="CHEBI:15378"/>
        <dbReference type="ChEBI" id="CHEBI:17388"/>
        <dbReference type="ChEBI" id="CHEBI:57783"/>
        <dbReference type="ChEBI" id="CHEBI:58349"/>
        <dbReference type="ChEBI" id="CHEBI:60039"/>
        <dbReference type="EC" id="1.5.1.2"/>
    </reaction>
</comment>
<dbReference type="PIRSF" id="PIRSF000193">
    <property type="entry name" value="Pyrrol-5-carb_rd"/>
    <property type="match status" value="1"/>
</dbReference>
<dbReference type="InterPro" id="IPR008927">
    <property type="entry name" value="6-PGluconate_DH-like_C_sf"/>
</dbReference>
<dbReference type="InterPro" id="IPR053790">
    <property type="entry name" value="P5CR-like_CS"/>
</dbReference>
<dbReference type="FunFam" id="1.10.3730.10:FF:000001">
    <property type="entry name" value="Pyrroline-5-carboxylate reductase"/>
    <property type="match status" value="1"/>
</dbReference>
<comment type="similarity">
    <text evidence="1 5">Belongs to the pyrroline-5-carboxylate reductase family.</text>
</comment>
<evidence type="ECO:0000256" key="4">
    <source>
        <dbReference type="PIRSR" id="PIRSR000193-1"/>
    </source>
</evidence>
<feature type="binding site" evidence="4">
    <location>
        <begin position="8"/>
        <end position="13"/>
    </location>
    <ligand>
        <name>NADP(+)</name>
        <dbReference type="ChEBI" id="CHEBI:58349"/>
    </ligand>
</feature>
<evidence type="ECO:0000256" key="2">
    <source>
        <dbReference type="ARBA" id="ARBA00022857"/>
    </source>
</evidence>
<keyword evidence="2 4" id="KW-0521">NADP</keyword>
<name>A0AAD3YAC5_9TREE</name>
<evidence type="ECO:0000256" key="3">
    <source>
        <dbReference type="ARBA" id="ARBA00023002"/>
    </source>
</evidence>
<keyword evidence="9" id="KW-1185">Reference proteome</keyword>
<dbReference type="PROSITE" id="PS00521">
    <property type="entry name" value="P5CR"/>
    <property type="match status" value="1"/>
</dbReference>
<reference evidence="8" key="2">
    <citation type="submission" date="2023-06" db="EMBL/GenBank/DDBJ databases">
        <authorList>
            <person name="Kobayashi Y."/>
            <person name="Kayamori A."/>
            <person name="Aoki K."/>
            <person name="Shiwa Y."/>
            <person name="Fujita N."/>
            <person name="Sugita T."/>
            <person name="Iwasaki W."/>
            <person name="Tanaka N."/>
            <person name="Takashima M."/>
        </authorList>
    </citation>
    <scope>NUCLEOTIDE SEQUENCE</scope>
    <source>
        <strain evidence="8">HIS016</strain>
    </source>
</reference>
<dbReference type="InterPro" id="IPR036291">
    <property type="entry name" value="NAD(P)-bd_dom_sf"/>
</dbReference>
<proteinExistence type="inferred from homology"/>
<dbReference type="AlphaFoldDB" id="A0AAD3YAC5"/>
<reference evidence="8" key="1">
    <citation type="journal article" date="2023" name="BMC Genomics">
        <title>Chromosome-level genome assemblies of Cutaneotrichosporon spp. (Trichosporonales, Basidiomycota) reveal imbalanced evolution between nucleotide sequences and chromosome synteny.</title>
        <authorList>
            <person name="Kobayashi Y."/>
            <person name="Kayamori A."/>
            <person name="Aoki K."/>
            <person name="Shiwa Y."/>
            <person name="Matsutani M."/>
            <person name="Fujita N."/>
            <person name="Sugita T."/>
            <person name="Iwasaki W."/>
            <person name="Tanaka N."/>
            <person name="Takashima M."/>
        </authorList>
    </citation>
    <scope>NUCLEOTIDE SEQUENCE</scope>
    <source>
        <strain evidence="8">HIS016</strain>
    </source>
</reference>
<feature type="domain" description="Pyrroline-5-carboxylate reductase dimerisation" evidence="7">
    <location>
        <begin position="203"/>
        <end position="305"/>
    </location>
</feature>
<dbReference type="PANTHER" id="PTHR11645:SF0">
    <property type="entry name" value="PYRROLINE-5-CARBOXYLATE REDUCTASE 3"/>
    <property type="match status" value="1"/>
</dbReference>
<dbReference type="SUPFAM" id="SSF48179">
    <property type="entry name" value="6-phosphogluconate dehydrogenase C-terminal domain-like"/>
    <property type="match status" value="1"/>
</dbReference>
<keyword evidence="3 5" id="KW-0560">Oxidoreductase</keyword>
<dbReference type="SUPFAM" id="SSF51735">
    <property type="entry name" value="NAD(P)-binding Rossmann-fold domains"/>
    <property type="match status" value="1"/>
</dbReference>
<dbReference type="Pfam" id="PF14748">
    <property type="entry name" value="P5CR_dimer"/>
    <property type="match status" value="1"/>
</dbReference>